<proteinExistence type="predicted"/>
<name>A0A3B0RVN7_9ZZZZ</name>
<keyword evidence="2 6" id="KW-0808">Transferase</keyword>
<evidence type="ECO:0000256" key="4">
    <source>
        <dbReference type="ARBA" id="ARBA00022694"/>
    </source>
</evidence>
<dbReference type="AlphaFoldDB" id="A0A3B0RVN7"/>
<keyword evidence="1 6" id="KW-0489">Methyltransferase</keyword>
<dbReference type="PANTHER" id="PTHR12133:SF1">
    <property type="entry name" value="TRNA (ADENINE(58)-N(1))-METHYLTRANSFERASE, MITOCHONDRIAL"/>
    <property type="match status" value="1"/>
</dbReference>
<dbReference type="EMBL" id="UOEI01000219">
    <property type="protein sequence ID" value="VAV97874.1"/>
    <property type="molecule type" value="Genomic_DNA"/>
</dbReference>
<dbReference type="CDD" id="cd02440">
    <property type="entry name" value="AdoMet_MTases"/>
    <property type="match status" value="1"/>
</dbReference>
<dbReference type="PANTHER" id="PTHR12133">
    <property type="entry name" value="TRNA (ADENINE(58)-N(1))-METHYLTRANSFERASE"/>
    <property type="match status" value="1"/>
</dbReference>
<feature type="domain" description="tRNA (adenine(58)-N(1))-methyltransferase catalytic subunit TRM61 C-terminal" evidence="5">
    <location>
        <begin position="76"/>
        <end position="240"/>
    </location>
</feature>
<organism evidence="6">
    <name type="scientific">hydrothermal vent metagenome</name>
    <dbReference type="NCBI Taxonomy" id="652676"/>
    <lineage>
        <taxon>unclassified sequences</taxon>
        <taxon>metagenomes</taxon>
        <taxon>ecological metagenomes</taxon>
    </lineage>
</organism>
<dbReference type="SUPFAM" id="SSF53335">
    <property type="entry name" value="S-adenosyl-L-methionine-dependent methyltransferases"/>
    <property type="match status" value="1"/>
</dbReference>
<dbReference type="GO" id="GO:0031515">
    <property type="term" value="C:tRNA (m1A) methyltransferase complex"/>
    <property type="evidence" value="ECO:0007669"/>
    <property type="project" value="InterPro"/>
</dbReference>
<reference evidence="6" key="1">
    <citation type="submission" date="2018-06" db="EMBL/GenBank/DDBJ databases">
        <authorList>
            <person name="Zhirakovskaya E."/>
        </authorList>
    </citation>
    <scope>NUCLEOTIDE SEQUENCE</scope>
</reference>
<keyword evidence="3" id="KW-0949">S-adenosyl-L-methionine</keyword>
<accession>A0A3B0RVN7</accession>
<keyword evidence="4" id="KW-0819">tRNA processing</keyword>
<dbReference type="Gene3D" id="3.10.330.20">
    <property type="match status" value="1"/>
</dbReference>
<evidence type="ECO:0000256" key="1">
    <source>
        <dbReference type="ARBA" id="ARBA00022603"/>
    </source>
</evidence>
<dbReference type="PROSITE" id="PS51620">
    <property type="entry name" value="SAM_TRM61"/>
    <property type="match status" value="1"/>
</dbReference>
<dbReference type="PIRSF" id="PIRSF017269">
    <property type="entry name" value="GCD14"/>
    <property type="match status" value="1"/>
</dbReference>
<dbReference type="InterPro" id="IPR049470">
    <property type="entry name" value="TRM61_C"/>
</dbReference>
<dbReference type="GO" id="GO:0160107">
    <property type="term" value="F:tRNA (adenine(58)-N1)-methyltransferase activity"/>
    <property type="evidence" value="ECO:0007669"/>
    <property type="project" value="UniProtKB-EC"/>
</dbReference>
<evidence type="ECO:0000259" key="5">
    <source>
        <dbReference type="Pfam" id="PF08704"/>
    </source>
</evidence>
<dbReference type="InterPro" id="IPR029063">
    <property type="entry name" value="SAM-dependent_MTases_sf"/>
</dbReference>
<evidence type="ECO:0000313" key="6">
    <source>
        <dbReference type="EMBL" id="VAV97874.1"/>
    </source>
</evidence>
<sequence>MTTGDPFRQGDLCLLNDAKGRQYLVTLASGSTWQSDKGSLAHDVVIGEPEGATVATSTDTPLVALRPRLADYVLRMKRGAAVMYPKDTGALIMWADIAPGCTVVEAGTGSGALTLALLRAVGDRGVVVSVERRQDHAVHAGRLIEAFLGEIPTNLDLRIGDVEDVIGDVAPDRIVLDLPEPWHSVAAAVESLAGGGVLASYLPTVPQVQTLREELHEAKIFTEVDTFEILMRSWTVEGRSVRPDHRMVGHTGFITVARKRLRRTR</sequence>
<dbReference type="EC" id="2.1.1.220" evidence="6"/>
<dbReference type="Pfam" id="PF08704">
    <property type="entry name" value="GCD14"/>
    <property type="match status" value="1"/>
</dbReference>
<protein>
    <submittedName>
        <fullName evidence="6">tRNA (Adenine(58)-N(1))-methyltransferase</fullName>
        <ecNumber evidence="6">2.1.1.220</ecNumber>
    </submittedName>
</protein>
<evidence type="ECO:0000256" key="2">
    <source>
        <dbReference type="ARBA" id="ARBA00022679"/>
    </source>
</evidence>
<evidence type="ECO:0000256" key="3">
    <source>
        <dbReference type="ARBA" id="ARBA00022691"/>
    </source>
</evidence>
<dbReference type="Pfam" id="PF14801">
    <property type="entry name" value="TrmI-like_N"/>
    <property type="match status" value="1"/>
</dbReference>
<dbReference type="Gene3D" id="3.40.50.150">
    <property type="entry name" value="Vaccinia Virus protein VP39"/>
    <property type="match status" value="1"/>
</dbReference>
<gene>
    <name evidence="6" type="ORF">MNBD_ACTINO01-2601</name>
</gene>
<dbReference type="InterPro" id="IPR014816">
    <property type="entry name" value="tRNA_MeTrfase_Gcd14"/>
</dbReference>
<dbReference type="GO" id="GO:0030488">
    <property type="term" value="P:tRNA methylation"/>
    <property type="evidence" value="ECO:0007669"/>
    <property type="project" value="InterPro"/>
</dbReference>